<dbReference type="Pfam" id="PF00650">
    <property type="entry name" value="CRAL_TRIO"/>
    <property type="match status" value="1"/>
</dbReference>
<dbReference type="Proteomes" id="UP001219518">
    <property type="component" value="Unassembled WGS sequence"/>
</dbReference>
<dbReference type="GO" id="GO:1902936">
    <property type="term" value="F:phosphatidylinositol bisphosphate binding"/>
    <property type="evidence" value="ECO:0007669"/>
    <property type="project" value="TreeGrafter"/>
</dbReference>
<dbReference type="InterPro" id="IPR001251">
    <property type="entry name" value="CRAL-TRIO_dom"/>
</dbReference>
<comment type="caution">
    <text evidence="2">The sequence shown here is derived from an EMBL/GenBank/DDBJ whole genome shotgun (WGS) entry which is preliminary data.</text>
</comment>
<reference evidence="2" key="2">
    <citation type="journal article" date="2023" name="BMC Genomics">
        <title>Pest status, molecular evolution, and epigenetic factors derived from the genome assembly of Frankliniella fusca, a thysanopteran phytovirus vector.</title>
        <authorList>
            <person name="Catto M.A."/>
            <person name="Labadie P.E."/>
            <person name="Jacobson A.L."/>
            <person name="Kennedy G.G."/>
            <person name="Srinivasan R."/>
            <person name="Hunt B.G."/>
        </authorList>
    </citation>
    <scope>NUCLEOTIDE SEQUENCE</scope>
    <source>
        <strain evidence="2">PL_HMW_Pooled</strain>
    </source>
</reference>
<dbReference type="CDD" id="cd00170">
    <property type="entry name" value="SEC14"/>
    <property type="match status" value="1"/>
</dbReference>
<keyword evidence="3" id="KW-1185">Reference proteome</keyword>
<dbReference type="SUPFAM" id="SSF52087">
    <property type="entry name" value="CRAL/TRIO domain"/>
    <property type="match status" value="1"/>
</dbReference>
<dbReference type="PROSITE" id="PS50191">
    <property type="entry name" value="CRAL_TRIO"/>
    <property type="match status" value="1"/>
</dbReference>
<protein>
    <submittedName>
        <fullName evidence="2">Alpha-tocopherol transfer protein-like</fullName>
    </submittedName>
</protein>
<feature type="non-terminal residue" evidence="2">
    <location>
        <position position="1"/>
    </location>
</feature>
<dbReference type="GO" id="GO:0016020">
    <property type="term" value="C:membrane"/>
    <property type="evidence" value="ECO:0007669"/>
    <property type="project" value="TreeGrafter"/>
</dbReference>
<evidence type="ECO:0000313" key="3">
    <source>
        <dbReference type="Proteomes" id="UP001219518"/>
    </source>
</evidence>
<accession>A0AAE1GUT0</accession>
<evidence type="ECO:0000259" key="1">
    <source>
        <dbReference type="PROSITE" id="PS50191"/>
    </source>
</evidence>
<gene>
    <name evidence="2" type="ORF">KUF71_019417</name>
</gene>
<sequence>VARHPPVLGCSSTSNGVMGQQPTEKQIESEVNAIRQWLAKQPHLPGDTISDSLLRRFLHSCDHSVERAKNVLELNCTLRAAAPEFFSQRDPLQANVQAAFDVVDVIPLPKRTPEDYQVFLYRLCDPDPDKLVYNDYVKMLLLVADVRLVSETNIPAGDVPVFDLKDVSLRHLARVVLPSLRKYMQYFQEAHPVKLKHIHIINMPPIMDKIMTLIKPLTRREVSSMIHYHPPGDPAFHDFVPKELMPKEYGGDQPSCAELKGQGTTYRDERSIEFMSAQDTQRYISVAEVWRKKVAAHRDFFLDERMWKADESKRVGGPKSSFGVEGSFRSLAID</sequence>
<dbReference type="EMBL" id="JAHWGI010000100">
    <property type="protein sequence ID" value="KAK3909362.1"/>
    <property type="molecule type" value="Genomic_DNA"/>
</dbReference>
<reference evidence="2" key="1">
    <citation type="submission" date="2021-07" db="EMBL/GenBank/DDBJ databases">
        <authorList>
            <person name="Catto M.A."/>
            <person name="Jacobson A."/>
            <person name="Kennedy G."/>
            <person name="Labadie P."/>
            <person name="Hunt B.G."/>
            <person name="Srinivasan R."/>
        </authorList>
    </citation>
    <scope>NUCLEOTIDE SEQUENCE</scope>
    <source>
        <strain evidence="2">PL_HMW_Pooled</strain>
        <tissue evidence="2">Head</tissue>
    </source>
</reference>
<organism evidence="2 3">
    <name type="scientific">Frankliniella fusca</name>
    <dbReference type="NCBI Taxonomy" id="407009"/>
    <lineage>
        <taxon>Eukaryota</taxon>
        <taxon>Metazoa</taxon>
        <taxon>Ecdysozoa</taxon>
        <taxon>Arthropoda</taxon>
        <taxon>Hexapoda</taxon>
        <taxon>Insecta</taxon>
        <taxon>Pterygota</taxon>
        <taxon>Neoptera</taxon>
        <taxon>Paraneoptera</taxon>
        <taxon>Thysanoptera</taxon>
        <taxon>Terebrantia</taxon>
        <taxon>Thripoidea</taxon>
        <taxon>Thripidae</taxon>
        <taxon>Frankliniella</taxon>
    </lineage>
</organism>
<dbReference type="InterPro" id="IPR036865">
    <property type="entry name" value="CRAL-TRIO_dom_sf"/>
</dbReference>
<dbReference type="PRINTS" id="PR00180">
    <property type="entry name" value="CRETINALDHBP"/>
</dbReference>
<dbReference type="PANTHER" id="PTHR10174">
    <property type="entry name" value="ALPHA-TOCOPHEROL TRANSFER PROTEIN-RELATED"/>
    <property type="match status" value="1"/>
</dbReference>
<proteinExistence type="predicted"/>
<dbReference type="PANTHER" id="PTHR10174:SF222">
    <property type="entry name" value="GH10083P-RELATED"/>
    <property type="match status" value="1"/>
</dbReference>
<dbReference type="InterPro" id="IPR036273">
    <property type="entry name" value="CRAL/TRIO_N_dom_sf"/>
</dbReference>
<dbReference type="Gene3D" id="3.40.525.10">
    <property type="entry name" value="CRAL-TRIO lipid binding domain"/>
    <property type="match status" value="1"/>
</dbReference>
<feature type="domain" description="CRAL-TRIO" evidence="1">
    <location>
        <begin position="93"/>
        <end position="257"/>
    </location>
</feature>
<evidence type="ECO:0000313" key="2">
    <source>
        <dbReference type="EMBL" id="KAK3909362.1"/>
    </source>
</evidence>
<name>A0AAE1GUT0_9NEOP</name>
<dbReference type="SMART" id="SM00516">
    <property type="entry name" value="SEC14"/>
    <property type="match status" value="1"/>
</dbReference>
<dbReference type="SUPFAM" id="SSF46938">
    <property type="entry name" value="CRAL/TRIO N-terminal domain"/>
    <property type="match status" value="1"/>
</dbReference>
<dbReference type="AlphaFoldDB" id="A0AAE1GUT0"/>